<accession>A0AA36DWN5</accession>
<dbReference type="Proteomes" id="UP001177003">
    <property type="component" value="Chromosome 2"/>
</dbReference>
<evidence type="ECO:0000313" key="2">
    <source>
        <dbReference type="Proteomes" id="UP001177003"/>
    </source>
</evidence>
<evidence type="ECO:0000313" key="1">
    <source>
        <dbReference type="EMBL" id="CAI9274165.1"/>
    </source>
</evidence>
<name>A0AA36DWN5_LACSI</name>
<keyword evidence="2" id="KW-1185">Reference proteome</keyword>
<reference evidence="1" key="1">
    <citation type="submission" date="2023-04" db="EMBL/GenBank/DDBJ databases">
        <authorList>
            <person name="Vijverberg K."/>
            <person name="Xiong W."/>
            <person name="Schranz E."/>
        </authorList>
    </citation>
    <scope>NUCLEOTIDE SEQUENCE</scope>
</reference>
<protein>
    <submittedName>
        <fullName evidence="1">Uncharacterized protein</fullName>
    </submittedName>
</protein>
<sequence>MKVDVALSKTTKALSKMDIVLSEVQTIKVSTVSENTVHHHTITRETNALVGHCDIEGIADIIAEKENKITYMRHLKETNIEVPKVILGTSSVNIISPSKVDPNDEDVEKEAKLKKDEVLERLK</sequence>
<gene>
    <name evidence="1" type="ORF">LSALG_LOCUS14262</name>
</gene>
<dbReference type="EMBL" id="OX465078">
    <property type="protein sequence ID" value="CAI9274165.1"/>
    <property type="molecule type" value="Genomic_DNA"/>
</dbReference>
<organism evidence="1 2">
    <name type="scientific">Lactuca saligna</name>
    <name type="common">Willowleaf lettuce</name>
    <dbReference type="NCBI Taxonomy" id="75948"/>
    <lineage>
        <taxon>Eukaryota</taxon>
        <taxon>Viridiplantae</taxon>
        <taxon>Streptophyta</taxon>
        <taxon>Embryophyta</taxon>
        <taxon>Tracheophyta</taxon>
        <taxon>Spermatophyta</taxon>
        <taxon>Magnoliopsida</taxon>
        <taxon>eudicotyledons</taxon>
        <taxon>Gunneridae</taxon>
        <taxon>Pentapetalae</taxon>
        <taxon>asterids</taxon>
        <taxon>campanulids</taxon>
        <taxon>Asterales</taxon>
        <taxon>Asteraceae</taxon>
        <taxon>Cichorioideae</taxon>
        <taxon>Cichorieae</taxon>
        <taxon>Lactucinae</taxon>
        <taxon>Lactuca</taxon>
    </lineage>
</organism>
<proteinExistence type="predicted"/>
<dbReference type="AlphaFoldDB" id="A0AA36DWN5"/>